<dbReference type="Gene3D" id="3.40.50.1000">
    <property type="entry name" value="HAD superfamily/HAD-like"/>
    <property type="match status" value="1"/>
</dbReference>
<dbReference type="EMBL" id="JYON01000013">
    <property type="protein sequence ID" value="KJH71263.1"/>
    <property type="molecule type" value="Genomic_DNA"/>
</dbReference>
<dbReference type="PATRIC" id="fig|1618023.3.peg.4693"/>
<dbReference type="SUPFAM" id="SSF56784">
    <property type="entry name" value="HAD-like"/>
    <property type="match status" value="1"/>
</dbReference>
<evidence type="ECO:0000313" key="2">
    <source>
        <dbReference type="Proteomes" id="UP000032452"/>
    </source>
</evidence>
<dbReference type="PANTHER" id="PTHR10000">
    <property type="entry name" value="PHOSPHOSERINE PHOSPHATASE"/>
    <property type="match status" value="1"/>
</dbReference>
<dbReference type="Pfam" id="PF08282">
    <property type="entry name" value="Hydrolase_3"/>
    <property type="match status" value="1"/>
</dbReference>
<name>A0A0D8ZR34_9CYAN</name>
<accession>A0A0D8ZR34</accession>
<dbReference type="STRING" id="1618023.UH38_13310"/>
<dbReference type="NCBIfam" id="TIGR01484">
    <property type="entry name" value="HAD-SF-IIB"/>
    <property type="match status" value="1"/>
</dbReference>
<dbReference type="GO" id="GO:0016791">
    <property type="term" value="F:phosphatase activity"/>
    <property type="evidence" value="ECO:0007669"/>
    <property type="project" value="TreeGrafter"/>
</dbReference>
<dbReference type="InterPro" id="IPR036412">
    <property type="entry name" value="HAD-like_sf"/>
</dbReference>
<sequence length="257" mass="28358">MYCCDLMPYQLLDANLADIRLVATDMDGTLTQAGKFTPELLQALTDLQAANIQVIVVTGRSAGWVSGIAAYLPIAGAIAENGGLYYTNGDELPISLSSITNFDSHRQQLKGIFQKLQLDFPQIRETGDNRFRLTDWTFDVQNLSVDELQKLSKLCSGLGWGFTYSNVQCHIKPLNQGKAAGLIQVLRDYFPQVTSEQVVTVGDSPNDESLFNPSYFQQSVGVANVREYANQMQYQPKYITNAAECVGFGELASYLLA</sequence>
<keyword evidence="2" id="KW-1185">Reference proteome</keyword>
<comment type="caution">
    <text evidence="1">The sequence shown here is derived from an EMBL/GenBank/DDBJ whole genome shotgun (WGS) entry which is preliminary data.</text>
</comment>
<dbReference type="InterPro" id="IPR006379">
    <property type="entry name" value="HAD-SF_hydro_IIB"/>
</dbReference>
<organism evidence="1 2">
    <name type="scientific">Aliterella atlantica CENA595</name>
    <dbReference type="NCBI Taxonomy" id="1618023"/>
    <lineage>
        <taxon>Bacteria</taxon>
        <taxon>Bacillati</taxon>
        <taxon>Cyanobacteriota</taxon>
        <taxon>Cyanophyceae</taxon>
        <taxon>Chroococcidiopsidales</taxon>
        <taxon>Aliterellaceae</taxon>
        <taxon>Aliterella</taxon>
    </lineage>
</organism>
<evidence type="ECO:0000313" key="1">
    <source>
        <dbReference type="EMBL" id="KJH71263.1"/>
    </source>
</evidence>
<proteinExistence type="predicted"/>
<protein>
    <submittedName>
        <fullName evidence="1">HAD family hydrolase</fullName>
    </submittedName>
</protein>
<dbReference type="Gene3D" id="3.90.1070.10">
    <property type="match status" value="1"/>
</dbReference>
<dbReference type="GO" id="GO:0000287">
    <property type="term" value="F:magnesium ion binding"/>
    <property type="evidence" value="ECO:0007669"/>
    <property type="project" value="TreeGrafter"/>
</dbReference>
<dbReference type="Proteomes" id="UP000032452">
    <property type="component" value="Unassembled WGS sequence"/>
</dbReference>
<keyword evidence="1" id="KW-0378">Hydrolase</keyword>
<dbReference type="PANTHER" id="PTHR10000:SF8">
    <property type="entry name" value="HAD SUPERFAMILY HYDROLASE-LIKE, TYPE 3"/>
    <property type="match status" value="1"/>
</dbReference>
<reference evidence="1 2" key="1">
    <citation type="submission" date="2015-02" db="EMBL/GenBank/DDBJ databases">
        <title>Draft genome of a novel marine cyanobacterium (Chroococcales) isolated from South Atlantic Ocean.</title>
        <authorList>
            <person name="Rigonato J."/>
            <person name="Alvarenga D.O."/>
            <person name="Branco L.H."/>
            <person name="Varani A.M."/>
            <person name="Brandini F.P."/>
            <person name="Fiore M.F."/>
        </authorList>
    </citation>
    <scope>NUCLEOTIDE SEQUENCE [LARGE SCALE GENOMIC DNA]</scope>
    <source>
        <strain evidence="1 2">CENA595</strain>
    </source>
</reference>
<dbReference type="AlphaFoldDB" id="A0A0D8ZR34"/>
<dbReference type="GO" id="GO:0005829">
    <property type="term" value="C:cytosol"/>
    <property type="evidence" value="ECO:0007669"/>
    <property type="project" value="TreeGrafter"/>
</dbReference>
<gene>
    <name evidence="1" type="ORF">UH38_13310</name>
</gene>
<dbReference type="InterPro" id="IPR023214">
    <property type="entry name" value="HAD_sf"/>
</dbReference>